<dbReference type="InterPro" id="IPR011460">
    <property type="entry name" value="Lcl_C"/>
</dbReference>
<sequence>MRVLYFVKLIAFLSVAVLGFVGCEEKIDHNRYGFAPEDNNQLIAGALFFENFTNNGDGSTTDSISGLTWKTCSQGQTFSGNASQYDCQGSSGTVINPGTYGAKQLQYCSVNLESCNTLGIPQTLTAGSGASSEAFDSCAADGTAGGGWRVATFIELKYLSSNSRNFMLLKFPNTMDDYYWSSTANEQDGSGKTARAVSFSLSNFGDDEDFTKITRYFVRCVR</sequence>
<protein>
    <submittedName>
        <fullName evidence="2">DUF1566 domain-containing protein</fullName>
    </submittedName>
</protein>
<organism evidence="2 3">
    <name type="scientific">Leptospira semungkisensis</name>
    <dbReference type="NCBI Taxonomy" id="2484985"/>
    <lineage>
        <taxon>Bacteria</taxon>
        <taxon>Pseudomonadati</taxon>
        <taxon>Spirochaetota</taxon>
        <taxon>Spirochaetia</taxon>
        <taxon>Leptospirales</taxon>
        <taxon>Leptospiraceae</taxon>
        <taxon>Leptospira</taxon>
    </lineage>
</organism>
<comment type="caution">
    <text evidence="2">The sequence shown here is derived from an EMBL/GenBank/DDBJ whole genome shotgun (WGS) entry which is preliminary data.</text>
</comment>
<accession>A0A4R9FMQ6</accession>
<feature type="domain" description="Lcl C-terminal" evidence="1">
    <location>
        <begin position="60"/>
        <end position="222"/>
    </location>
</feature>
<reference evidence="2" key="1">
    <citation type="journal article" date="2019" name="PLoS Negl. Trop. Dis.">
        <title>Revisiting the worldwide diversity of Leptospira species in the environment.</title>
        <authorList>
            <person name="Vincent A.T."/>
            <person name="Schiettekatte O."/>
            <person name="Bourhy P."/>
            <person name="Veyrier F.J."/>
            <person name="Picardeau M."/>
        </authorList>
    </citation>
    <scope>NUCLEOTIDE SEQUENCE [LARGE SCALE GENOMIC DNA]</scope>
    <source>
        <strain evidence="2">SSS9</strain>
    </source>
</reference>
<dbReference type="OrthoDB" id="338808at2"/>
<dbReference type="NCBIfam" id="NF047850">
    <property type="entry name" value="Lsa25"/>
    <property type="match status" value="1"/>
</dbReference>
<proteinExistence type="predicted"/>
<dbReference type="AlphaFoldDB" id="A0A4R9FMQ6"/>
<dbReference type="EMBL" id="RQEP01000019">
    <property type="protein sequence ID" value="TGJ99662.1"/>
    <property type="molecule type" value="Genomic_DNA"/>
</dbReference>
<dbReference type="Pfam" id="PF07603">
    <property type="entry name" value="Lcl_C"/>
    <property type="match status" value="1"/>
</dbReference>
<dbReference type="RefSeq" id="WP_135589753.1">
    <property type="nucleotide sequence ID" value="NZ_RQEP01000019.1"/>
</dbReference>
<dbReference type="Proteomes" id="UP000297453">
    <property type="component" value="Unassembled WGS sequence"/>
</dbReference>
<keyword evidence="3" id="KW-1185">Reference proteome</keyword>
<evidence type="ECO:0000259" key="1">
    <source>
        <dbReference type="Pfam" id="PF07603"/>
    </source>
</evidence>
<gene>
    <name evidence="2" type="ORF">EHO59_17660</name>
</gene>
<dbReference type="PANTHER" id="PTHR35812">
    <property type="entry name" value="LIPOPROTEIN"/>
    <property type="match status" value="1"/>
</dbReference>
<dbReference type="PROSITE" id="PS51257">
    <property type="entry name" value="PROKAR_LIPOPROTEIN"/>
    <property type="match status" value="1"/>
</dbReference>
<name>A0A4R9FMQ6_9LEPT</name>
<dbReference type="PANTHER" id="PTHR35812:SF1">
    <property type="entry name" value="LIPOPROTEIN"/>
    <property type="match status" value="1"/>
</dbReference>
<evidence type="ECO:0000313" key="3">
    <source>
        <dbReference type="Proteomes" id="UP000297453"/>
    </source>
</evidence>
<evidence type="ECO:0000313" key="2">
    <source>
        <dbReference type="EMBL" id="TGJ99662.1"/>
    </source>
</evidence>